<name>A0ABV0BG08_9SPHN</name>
<evidence type="ECO:0000259" key="2">
    <source>
        <dbReference type="Pfam" id="PF16190"/>
    </source>
</evidence>
<dbReference type="Pfam" id="PF16190">
    <property type="entry name" value="E1_FCCH"/>
    <property type="match status" value="1"/>
</dbReference>
<sequence length="220" mass="23321">MAGPRIGQHNFSKGVLSKELWGRQDIAPYAAGIRQGKNVLILKYGGLTKRPGTRLVYEIKDGPQRLIPFEGAYEASYAMLFGQTTMRLGVSGGMMIEDRLVIENATRTNPVRITASHHGYSTGDEVFFQQVKGMTELNGLTLKVTVTSESSFTVPVDGTGFGAFTGEGDAEAIMRSAPPPPPPPPPPVPEPVPAPPPPPVGGGGGGGGGGGRWFEYEAHY</sequence>
<gene>
    <name evidence="3" type="ORF">TPR58_20555</name>
</gene>
<dbReference type="RefSeq" id="WP_346248622.1">
    <property type="nucleotide sequence ID" value="NZ_JBDIZK010000015.1"/>
</dbReference>
<feature type="compositionally biased region" description="Gly residues" evidence="1">
    <location>
        <begin position="201"/>
        <end position="212"/>
    </location>
</feature>
<comment type="caution">
    <text evidence="3">The sequence shown here is derived from an EMBL/GenBank/DDBJ whole genome shotgun (WGS) entry which is preliminary data.</text>
</comment>
<accession>A0ABV0BG08</accession>
<dbReference type="InterPro" id="IPR042302">
    <property type="entry name" value="E1_FCCH_sf"/>
</dbReference>
<keyword evidence="4" id="KW-1185">Reference proteome</keyword>
<protein>
    <submittedName>
        <fullName evidence="3">Ubiquitin-activating E1 FCCH domain-containing protein</fullName>
    </submittedName>
</protein>
<evidence type="ECO:0000313" key="4">
    <source>
        <dbReference type="Proteomes" id="UP001427805"/>
    </source>
</evidence>
<proteinExistence type="predicted"/>
<dbReference type="EMBL" id="JBDIZK010000015">
    <property type="protein sequence ID" value="MEN3749576.1"/>
    <property type="molecule type" value="Genomic_DNA"/>
</dbReference>
<reference evidence="3 4" key="1">
    <citation type="submission" date="2024-05" db="EMBL/GenBank/DDBJ databases">
        <title>Sphingomonas sp. HF-S3 16S ribosomal RNA gene Genome sequencing and assembly.</title>
        <authorList>
            <person name="Lee H."/>
        </authorList>
    </citation>
    <scope>NUCLEOTIDE SEQUENCE [LARGE SCALE GENOMIC DNA]</scope>
    <source>
        <strain evidence="3 4">HF-S3</strain>
    </source>
</reference>
<evidence type="ECO:0000313" key="3">
    <source>
        <dbReference type="EMBL" id="MEN3749576.1"/>
    </source>
</evidence>
<feature type="domain" description="Ubiquitin-activating enzyme E1 FCCH" evidence="2">
    <location>
        <begin position="115"/>
        <end position="168"/>
    </location>
</feature>
<organism evidence="3 4">
    <name type="scientific">Sphingomonas rustica</name>
    <dbReference type="NCBI Taxonomy" id="3103142"/>
    <lineage>
        <taxon>Bacteria</taxon>
        <taxon>Pseudomonadati</taxon>
        <taxon>Pseudomonadota</taxon>
        <taxon>Alphaproteobacteria</taxon>
        <taxon>Sphingomonadales</taxon>
        <taxon>Sphingomonadaceae</taxon>
        <taxon>Sphingomonas</taxon>
    </lineage>
</organism>
<dbReference type="Proteomes" id="UP001427805">
    <property type="component" value="Unassembled WGS sequence"/>
</dbReference>
<dbReference type="InterPro" id="IPR032418">
    <property type="entry name" value="E1_FCCH"/>
</dbReference>
<feature type="region of interest" description="Disordered" evidence="1">
    <location>
        <begin position="172"/>
        <end position="220"/>
    </location>
</feature>
<feature type="compositionally biased region" description="Pro residues" evidence="1">
    <location>
        <begin position="177"/>
        <end position="200"/>
    </location>
</feature>
<evidence type="ECO:0000256" key="1">
    <source>
        <dbReference type="SAM" id="MobiDB-lite"/>
    </source>
</evidence>
<dbReference type="Gene3D" id="2.40.30.180">
    <property type="entry name" value="Ubiquitin-activating enzyme E1, FCCH domain"/>
    <property type="match status" value="1"/>
</dbReference>